<keyword evidence="5 11" id="KW-0378">Hydrolase</keyword>
<dbReference type="Gene3D" id="1.10.340.30">
    <property type="entry name" value="Hypothetical protein, domain 2"/>
    <property type="match status" value="1"/>
</dbReference>
<dbReference type="RefSeq" id="WP_369018802.1">
    <property type="nucleotide sequence ID" value="NZ_CP121689.1"/>
</dbReference>
<gene>
    <name evidence="11 13" type="primary">nth</name>
    <name evidence="13" type="ORF">QBE54_02575</name>
</gene>
<keyword evidence="13" id="KW-0255">Endonuclease</keyword>
<protein>
    <recommendedName>
        <fullName evidence="11">Endonuclease III</fullName>
        <ecNumber evidence="11">4.2.99.18</ecNumber>
    </recommendedName>
    <alternativeName>
        <fullName evidence="11">DNA-(apurinic or apyrimidinic site) lyase</fullName>
    </alternativeName>
</protein>
<dbReference type="SUPFAM" id="SSF48150">
    <property type="entry name" value="DNA-glycosylase"/>
    <property type="match status" value="1"/>
</dbReference>
<evidence type="ECO:0000256" key="6">
    <source>
        <dbReference type="ARBA" id="ARBA00023004"/>
    </source>
</evidence>
<dbReference type="EC" id="4.2.99.18" evidence="11"/>
<feature type="binding site" evidence="11">
    <location>
        <position position="191"/>
    </location>
    <ligand>
        <name>[4Fe-4S] cluster</name>
        <dbReference type="ChEBI" id="CHEBI:49883"/>
    </ligand>
</feature>
<dbReference type="PANTHER" id="PTHR43286:SF1">
    <property type="entry name" value="ENDONUCLEASE III-LIKE PROTEIN 1"/>
    <property type="match status" value="1"/>
</dbReference>
<keyword evidence="7 11" id="KW-0411">Iron-sulfur</keyword>
<dbReference type="SMART" id="SM00478">
    <property type="entry name" value="ENDO3c"/>
    <property type="match status" value="1"/>
</dbReference>
<dbReference type="InterPro" id="IPR000445">
    <property type="entry name" value="HhH_motif"/>
</dbReference>
<evidence type="ECO:0000256" key="1">
    <source>
        <dbReference type="ARBA" id="ARBA00008343"/>
    </source>
</evidence>
<keyword evidence="6 11" id="KW-0408">Iron</keyword>
<dbReference type="InterPro" id="IPR003651">
    <property type="entry name" value="Endonuclease3_FeS-loop_motif"/>
</dbReference>
<name>A0ABZ2YFV2_9BACT</name>
<proteinExistence type="inferred from homology"/>
<dbReference type="Gene3D" id="1.10.1670.10">
    <property type="entry name" value="Helix-hairpin-Helix base-excision DNA repair enzymes (C-terminal)"/>
    <property type="match status" value="1"/>
</dbReference>
<dbReference type="InterPro" id="IPR005759">
    <property type="entry name" value="Nth"/>
</dbReference>
<evidence type="ECO:0000256" key="9">
    <source>
        <dbReference type="ARBA" id="ARBA00023239"/>
    </source>
</evidence>
<evidence type="ECO:0000256" key="8">
    <source>
        <dbReference type="ARBA" id="ARBA00023204"/>
    </source>
</evidence>
<evidence type="ECO:0000259" key="12">
    <source>
        <dbReference type="SMART" id="SM00478"/>
    </source>
</evidence>
<organism evidence="13 14">
    <name type="scientific">Thermatribacter velox</name>
    <dbReference type="NCBI Taxonomy" id="3039681"/>
    <lineage>
        <taxon>Bacteria</taxon>
        <taxon>Pseudomonadati</taxon>
        <taxon>Atribacterota</taxon>
        <taxon>Atribacteria</taxon>
        <taxon>Atribacterales</taxon>
        <taxon>Thermatribacteraceae</taxon>
        <taxon>Thermatribacter</taxon>
    </lineage>
</organism>
<feature type="binding site" evidence="11">
    <location>
        <position position="207"/>
    </location>
    <ligand>
        <name>[4Fe-4S] cluster</name>
        <dbReference type="ChEBI" id="CHEBI:49883"/>
    </ligand>
</feature>
<evidence type="ECO:0000313" key="14">
    <source>
        <dbReference type="Proteomes" id="UP001461341"/>
    </source>
</evidence>
<dbReference type="PIRSF" id="PIRSF001435">
    <property type="entry name" value="Nth"/>
    <property type="match status" value="1"/>
</dbReference>
<dbReference type="EMBL" id="CP121689">
    <property type="protein sequence ID" value="WZL76638.1"/>
    <property type="molecule type" value="Genomic_DNA"/>
</dbReference>
<evidence type="ECO:0000256" key="2">
    <source>
        <dbReference type="ARBA" id="ARBA00022485"/>
    </source>
</evidence>
<keyword evidence="8 11" id="KW-0234">DNA repair</keyword>
<comment type="catalytic activity">
    <reaction evidence="11">
        <text>2'-deoxyribonucleotide-(2'-deoxyribose 5'-phosphate)-2'-deoxyribonucleotide-DNA = a 3'-end 2'-deoxyribonucleotide-(2,3-dehydro-2,3-deoxyribose 5'-phosphate)-DNA + a 5'-end 5'-phospho-2'-deoxyribonucleoside-DNA + H(+)</text>
        <dbReference type="Rhea" id="RHEA:66592"/>
        <dbReference type="Rhea" id="RHEA-COMP:13180"/>
        <dbReference type="Rhea" id="RHEA-COMP:16897"/>
        <dbReference type="Rhea" id="RHEA-COMP:17067"/>
        <dbReference type="ChEBI" id="CHEBI:15378"/>
        <dbReference type="ChEBI" id="CHEBI:136412"/>
        <dbReference type="ChEBI" id="CHEBI:157695"/>
        <dbReference type="ChEBI" id="CHEBI:167181"/>
        <dbReference type="EC" id="4.2.99.18"/>
    </reaction>
</comment>
<evidence type="ECO:0000256" key="5">
    <source>
        <dbReference type="ARBA" id="ARBA00022801"/>
    </source>
</evidence>
<evidence type="ECO:0000256" key="3">
    <source>
        <dbReference type="ARBA" id="ARBA00022723"/>
    </source>
</evidence>
<keyword evidence="2 11" id="KW-0004">4Fe-4S</keyword>
<dbReference type="HAMAP" id="MF_00942">
    <property type="entry name" value="Nth"/>
    <property type="match status" value="1"/>
</dbReference>
<dbReference type="NCBIfam" id="TIGR01083">
    <property type="entry name" value="nth"/>
    <property type="match status" value="1"/>
</dbReference>
<feature type="domain" description="HhH-GPD" evidence="12">
    <location>
        <begin position="42"/>
        <end position="189"/>
    </location>
</feature>
<sequence>MLDATTIEKVLVILQDKKREWQDYTLSSQEKDPLRVLLGCILSQRTKDVVTQKVAERLFRVAPSAEAIAKLSEEELSRIIYPVGFYRRKAKTLREVSKILLEKHGGKVPSSLEELLQLPGVGRKTANLVLSVSFQKGAIAVDTHVHRIANRMGMVATKTPEETEKELHRIVPKKWWRELNHTLVLFGQNICLPRRPRCRICPVEKYCEKIGVSK</sequence>
<dbReference type="PANTHER" id="PTHR43286">
    <property type="entry name" value="ENDONUCLEASE III-LIKE PROTEIN 1"/>
    <property type="match status" value="1"/>
</dbReference>
<keyword evidence="9 11" id="KW-0456">Lyase</keyword>
<comment type="similarity">
    <text evidence="1 11">Belongs to the Nth/MutY family.</text>
</comment>
<keyword evidence="4 11" id="KW-0227">DNA damage</keyword>
<dbReference type="InterPro" id="IPR003265">
    <property type="entry name" value="HhH-GPD_domain"/>
</dbReference>
<keyword evidence="14" id="KW-1185">Reference proteome</keyword>
<evidence type="ECO:0000256" key="7">
    <source>
        <dbReference type="ARBA" id="ARBA00023014"/>
    </source>
</evidence>
<dbReference type="InterPro" id="IPR004035">
    <property type="entry name" value="Endouclease-III_FeS-bd_BS"/>
</dbReference>
<dbReference type="Pfam" id="PF00633">
    <property type="entry name" value="HHH"/>
    <property type="match status" value="1"/>
</dbReference>
<dbReference type="InterPro" id="IPR023170">
    <property type="entry name" value="HhH_base_excis_C"/>
</dbReference>
<feature type="binding site" evidence="11">
    <location>
        <position position="198"/>
    </location>
    <ligand>
        <name>[4Fe-4S] cluster</name>
        <dbReference type="ChEBI" id="CHEBI:49883"/>
    </ligand>
</feature>
<evidence type="ECO:0000256" key="11">
    <source>
        <dbReference type="HAMAP-Rule" id="MF_00942"/>
    </source>
</evidence>
<keyword evidence="13" id="KW-0540">Nuclease</keyword>
<accession>A0ABZ2YFV2</accession>
<evidence type="ECO:0000256" key="4">
    <source>
        <dbReference type="ARBA" id="ARBA00022763"/>
    </source>
</evidence>
<dbReference type="PROSITE" id="PS00764">
    <property type="entry name" value="ENDONUCLEASE_III_1"/>
    <property type="match status" value="1"/>
</dbReference>
<keyword evidence="10 11" id="KW-0326">Glycosidase</keyword>
<comment type="function">
    <text evidence="11">DNA repair enzyme that has both DNA N-glycosylase activity and AP-lyase activity. The DNA N-glycosylase activity releases various damaged pyrimidines from DNA by cleaving the N-glycosidic bond, leaving an AP (apurinic/apyrimidinic) site. The AP-lyase activity cleaves the phosphodiester bond 3' to the AP site by a beta-elimination, leaving a 3'-terminal unsaturated sugar and a product with a terminal 5'-phosphate.</text>
</comment>
<keyword evidence="11" id="KW-0238">DNA-binding</keyword>
<dbReference type="Proteomes" id="UP001461341">
    <property type="component" value="Chromosome"/>
</dbReference>
<dbReference type="InterPro" id="IPR011257">
    <property type="entry name" value="DNA_glycosylase"/>
</dbReference>
<evidence type="ECO:0000313" key="13">
    <source>
        <dbReference type="EMBL" id="WZL76638.1"/>
    </source>
</evidence>
<dbReference type="Pfam" id="PF00730">
    <property type="entry name" value="HhH-GPD"/>
    <property type="match status" value="1"/>
</dbReference>
<evidence type="ECO:0000256" key="10">
    <source>
        <dbReference type="ARBA" id="ARBA00023295"/>
    </source>
</evidence>
<dbReference type="GO" id="GO:0004519">
    <property type="term" value="F:endonuclease activity"/>
    <property type="evidence" value="ECO:0007669"/>
    <property type="project" value="UniProtKB-KW"/>
</dbReference>
<dbReference type="SMART" id="SM00525">
    <property type="entry name" value="FES"/>
    <property type="match status" value="1"/>
</dbReference>
<dbReference type="CDD" id="cd00056">
    <property type="entry name" value="ENDO3c"/>
    <property type="match status" value="1"/>
</dbReference>
<feature type="binding site" evidence="11">
    <location>
        <position position="201"/>
    </location>
    <ligand>
        <name>[4Fe-4S] cluster</name>
        <dbReference type="ChEBI" id="CHEBI:49883"/>
    </ligand>
</feature>
<keyword evidence="3 11" id="KW-0479">Metal-binding</keyword>
<reference evidence="13 14" key="1">
    <citation type="submission" date="2023-03" db="EMBL/GenBank/DDBJ databases">
        <title>Novel Species.</title>
        <authorList>
            <person name="Ma S."/>
        </authorList>
    </citation>
    <scope>NUCLEOTIDE SEQUENCE [LARGE SCALE GENOMIC DNA]</scope>
    <source>
        <strain evidence="13 14">B11</strain>
    </source>
</reference>
<comment type="cofactor">
    <cofactor evidence="11">
        <name>[4Fe-4S] cluster</name>
        <dbReference type="ChEBI" id="CHEBI:49883"/>
    </cofactor>
    <text evidence="11">Binds 1 [4Fe-4S] cluster.</text>
</comment>